<sequence>MLSGPDLITYISVPLTLTGIVQIYILCKALWIFYKLYRSLPKKMRPFYSFYPDPSSGTVLVIAPTMVCTNPGLWHENAPSKYFAISKPSQSTKNGSWMPWRRRKSSVPVLPTARDWDEKKLNRCHLKPSWMTSQTKISLEPRRFRVGEPNDLFRPWMGTAASLGFKLTEVKELVQGEFYKWARDVRITVGIDMGIPPQKLAVPWRLFVWFALAIGTNPFDLDPTSQKFKFKHITKPDEVVMRLSRDGDDWNFALDTDHSYEYSIRRALSLMNVMCFDRKGAIFCRFVGSQDEFKLTPDFFRRPGHFIAQNAWLGDSSRSEEDQVSAIKGLQSAAMTWIFYKEQYAGRALHESGKELLVCQWMLEAQQRSLMFLYELDVEGTLEHRLSELVRENSGHAASVQDLLKVLRHDFQSSAYLTKSSEFVFAVRSIAERIQGFQYQSLSESGATSTAEDFEQLYNTWSKPLEPSHLHFATPDAATATMKAGMGWIEMRRKLLSELSRCSHFADLRRLYDPHRSDHVVESELIPPGEMELIAHLYLAIQPWQHHRRTIWELSPCIQKPLEMLKGDGDSDKALSLDGEHLMSALERLEEDAKRGIYSAPWERDMIYDLLKSDDVPQVVYLV</sequence>
<comment type="caution">
    <text evidence="2">The sequence shown here is derived from an EMBL/GenBank/DDBJ whole genome shotgun (WGS) entry which is preliminary data.</text>
</comment>
<keyword evidence="3" id="KW-1185">Reference proteome</keyword>
<reference evidence="2 3" key="1">
    <citation type="submission" date="2024-04" db="EMBL/GenBank/DDBJ databases">
        <title>Phyllosticta paracitricarpa is synonymous to the EU quarantine fungus P. citricarpa based on phylogenomic analyses.</title>
        <authorList>
            <consortium name="Lawrence Berkeley National Laboratory"/>
            <person name="Van Ingen-Buijs V.A."/>
            <person name="Van Westerhoven A.C."/>
            <person name="Haridas S."/>
            <person name="Skiadas P."/>
            <person name="Martin F."/>
            <person name="Groenewald J.Z."/>
            <person name="Crous P.W."/>
            <person name="Seidl M.F."/>
        </authorList>
    </citation>
    <scope>NUCLEOTIDE SEQUENCE [LARGE SCALE GENOMIC DNA]</scope>
    <source>
        <strain evidence="2 3">CBS 123374</strain>
    </source>
</reference>
<proteinExistence type="predicted"/>
<evidence type="ECO:0000313" key="3">
    <source>
        <dbReference type="Proteomes" id="UP001492380"/>
    </source>
</evidence>
<evidence type="ECO:0000256" key="1">
    <source>
        <dbReference type="SAM" id="Phobius"/>
    </source>
</evidence>
<keyword evidence="1" id="KW-0472">Membrane</keyword>
<dbReference type="Proteomes" id="UP001492380">
    <property type="component" value="Unassembled WGS sequence"/>
</dbReference>
<gene>
    <name evidence="2" type="ORF">HDK90DRAFT_123148</name>
</gene>
<keyword evidence="1" id="KW-1133">Transmembrane helix</keyword>
<dbReference type="EMBL" id="JBBWRZ010000002">
    <property type="protein sequence ID" value="KAK8243432.1"/>
    <property type="molecule type" value="Genomic_DNA"/>
</dbReference>
<accession>A0ABR1YXK2</accession>
<keyword evidence="1" id="KW-0812">Transmembrane</keyword>
<protein>
    <recommendedName>
        <fullName evidence="4">RNA-dependent RNA polymerase</fullName>
    </recommendedName>
</protein>
<name>A0ABR1YXK2_9PEZI</name>
<evidence type="ECO:0000313" key="2">
    <source>
        <dbReference type="EMBL" id="KAK8243432.1"/>
    </source>
</evidence>
<evidence type="ECO:0008006" key="4">
    <source>
        <dbReference type="Google" id="ProtNLM"/>
    </source>
</evidence>
<organism evidence="2 3">
    <name type="scientific">Phyllosticta capitalensis</name>
    <dbReference type="NCBI Taxonomy" id="121624"/>
    <lineage>
        <taxon>Eukaryota</taxon>
        <taxon>Fungi</taxon>
        <taxon>Dikarya</taxon>
        <taxon>Ascomycota</taxon>
        <taxon>Pezizomycotina</taxon>
        <taxon>Dothideomycetes</taxon>
        <taxon>Dothideomycetes incertae sedis</taxon>
        <taxon>Botryosphaeriales</taxon>
        <taxon>Phyllostictaceae</taxon>
        <taxon>Phyllosticta</taxon>
    </lineage>
</organism>
<feature type="transmembrane region" description="Helical" evidence="1">
    <location>
        <begin position="12"/>
        <end position="34"/>
    </location>
</feature>